<proteinExistence type="predicted"/>
<feature type="compositionally biased region" description="Polar residues" evidence="1">
    <location>
        <begin position="96"/>
        <end position="109"/>
    </location>
</feature>
<name>A0AAV1Y6D7_LUPLU</name>
<evidence type="ECO:0000256" key="1">
    <source>
        <dbReference type="SAM" id="MobiDB-lite"/>
    </source>
</evidence>
<dbReference type="AlphaFoldDB" id="A0AAV1Y6D7"/>
<feature type="compositionally biased region" description="Polar residues" evidence="1">
    <location>
        <begin position="23"/>
        <end position="39"/>
    </location>
</feature>
<feature type="compositionally biased region" description="Basic and acidic residues" evidence="1">
    <location>
        <begin position="8"/>
        <end position="21"/>
    </location>
</feature>
<dbReference type="EMBL" id="CAXHTB010000021">
    <property type="protein sequence ID" value="CAL0328600.1"/>
    <property type="molecule type" value="Genomic_DNA"/>
</dbReference>
<organism evidence="2 3">
    <name type="scientific">Lupinus luteus</name>
    <name type="common">European yellow lupine</name>
    <dbReference type="NCBI Taxonomy" id="3873"/>
    <lineage>
        <taxon>Eukaryota</taxon>
        <taxon>Viridiplantae</taxon>
        <taxon>Streptophyta</taxon>
        <taxon>Embryophyta</taxon>
        <taxon>Tracheophyta</taxon>
        <taxon>Spermatophyta</taxon>
        <taxon>Magnoliopsida</taxon>
        <taxon>eudicotyledons</taxon>
        <taxon>Gunneridae</taxon>
        <taxon>Pentapetalae</taxon>
        <taxon>rosids</taxon>
        <taxon>fabids</taxon>
        <taxon>Fabales</taxon>
        <taxon>Fabaceae</taxon>
        <taxon>Papilionoideae</taxon>
        <taxon>50 kb inversion clade</taxon>
        <taxon>genistoids sensu lato</taxon>
        <taxon>core genistoids</taxon>
        <taxon>Genisteae</taxon>
        <taxon>Lupinus</taxon>
    </lineage>
</organism>
<comment type="caution">
    <text evidence="2">The sequence shown here is derived from an EMBL/GenBank/DDBJ whole genome shotgun (WGS) entry which is preliminary data.</text>
</comment>
<evidence type="ECO:0000313" key="3">
    <source>
        <dbReference type="Proteomes" id="UP001497480"/>
    </source>
</evidence>
<accession>A0AAV1Y6D7</accession>
<feature type="region of interest" description="Disordered" evidence="1">
    <location>
        <begin position="88"/>
        <end position="109"/>
    </location>
</feature>
<keyword evidence="3" id="KW-1185">Reference proteome</keyword>
<evidence type="ECO:0000313" key="2">
    <source>
        <dbReference type="EMBL" id="CAL0328600.1"/>
    </source>
</evidence>
<feature type="region of interest" description="Disordered" evidence="1">
    <location>
        <begin position="1"/>
        <end position="75"/>
    </location>
</feature>
<dbReference type="Proteomes" id="UP001497480">
    <property type="component" value="Unassembled WGS sequence"/>
</dbReference>
<protein>
    <submittedName>
        <fullName evidence="2">Uncharacterized protein</fullName>
    </submittedName>
</protein>
<sequence length="109" mass="11252">MSGTSTAFHDKRLTLEFHKDSVGQGSRLGSGSVTPNGAGQASRPGYGTVTPDGLRSDSRLGSSSLTPDGAWPTTQGNICVTNQISEKASLAKSENGHQSNATLVSQSFI</sequence>
<gene>
    <name evidence="2" type="ORF">LLUT_LOCUS29660</name>
</gene>
<reference evidence="2 3" key="1">
    <citation type="submission" date="2024-03" db="EMBL/GenBank/DDBJ databases">
        <authorList>
            <person name="Martinez-Hernandez J."/>
        </authorList>
    </citation>
    <scope>NUCLEOTIDE SEQUENCE [LARGE SCALE GENOMIC DNA]</scope>
</reference>